<evidence type="ECO:0000313" key="2">
    <source>
        <dbReference type="EMBL" id="MFD1049077.1"/>
    </source>
</evidence>
<evidence type="ECO:0000313" key="3">
    <source>
        <dbReference type="Proteomes" id="UP001597045"/>
    </source>
</evidence>
<sequence length="60" mass="6586">MPCPYLESTFVADANGQHVTKVRISADKPHPTCFFYRPDGGVQMTVRVYVGDAKTAKALV</sequence>
<dbReference type="InterPro" id="IPR016123">
    <property type="entry name" value="Mog1/PsbP_a/b/a-sand"/>
</dbReference>
<dbReference type="Gene3D" id="3.40.1000.10">
    <property type="entry name" value="Mog1/PsbP, alpha/beta/alpha sandwich"/>
    <property type="match status" value="1"/>
</dbReference>
<dbReference type="Proteomes" id="UP001597045">
    <property type="component" value="Unassembled WGS sequence"/>
</dbReference>
<comment type="caution">
    <text evidence="2">The sequence shown here is derived from an EMBL/GenBank/DDBJ whole genome shotgun (WGS) entry which is preliminary data.</text>
</comment>
<keyword evidence="3" id="KW-1185">Reference proteome</keyword>
<gene>
    <name evidence="2" type="ORF">ACFQ1S_27855</name>
</gene>
<dbReference type="InterPro" id="IPR018567">
    <property type="entry name" value="DUF2020"/>
</dbReference>
<feature type="non-terminal residue" evidence="2">
    <location>
        <position position="60"/>
    </location>
</feature>
<dbReference type="EMBL" id="JBHTIS010001963">
    <property type="protein sequence ID" value="MFD1049077.1"/>
    <property type="molecule type" value="Genomic_DNA"/>
</dbReference>
<dbReference type="SUPFAM" id="SSF55724">
    <property type="entry name" value="Mog1p/PsbP-like"/>
    <property type="match status" value="1"/>
</dbReference>
<dbReference type="Pfam" id="PF09449">
    <property type="entry name" value="DUF2020"/>
    <property type="match status" value="1"/>
</dbReference>
<feature type="domain" description="DUF2020" evidence="1">
    <location>
        <begin position="3"/>
        <end position="60"/>
    </location>
</feature>
<evidence type="ECO:0000259" key="1">
    <source>
        <dbReference type="Pfam" id="PF09449"/>
    </source>
</evidence>
<name>A0ABW3MG28_9PSEU</name>
<protein>
    <submittedName>
        <fullName evidence="2">DUF2020 domain-containing protein</fullName>
    </submittedName>
</protein>
<organism evidence="2 3">
    <name type="scientific">Kibdelosporangium lantanae</name>
    <dbReference type="NCBI Taxonomy" id="1497396"/>
    <lineage>
        <taxon>Bacteria</taxon>
        <taxon>Bacillati</taxon>
        <taxon>Actinomycetota</taxon>
        <taxon>Actinomycetes</taxon>
        <taxon>Pseudonocardiales</taxon>
        <taxon>Pseudonocardiaceae</taxon>
        <taxon>Kibdelosporangium</taxon>
    </lineage>
</organism>
<accession>A0ABW3MG28</accession>
<proteinExistence type="predicted"/>
<reference evidence="3" key="1">
    <citation type="journal article" date="2019" name="Int. J. Syst. Evol. Microbiol.">
        <title>The Global Catalogue of Microorganisms (GCM) 10K type strain sequencing project: providing services to taxonomists for standard genome sequencing and annotation.</title>
        <authorList>
            <consortium name="The Broad Institute Genomics Platform"/>
            <consortium name="The Broad Institute Genome Sequencing Center for Infectious Disease"/>
            <person name="Wu L."/>
            <person name="Ma J."/>
        </authorList>
    </citation>
    <scope>NUCLEOTIDE SEQUENCE [LARGE SCALE GENOMIC DNA]</scope>
    <source>
        <strain evidence="3">JCM 31486</strain>
    </source>
</reference>